<feature type="region of interest" description="Disordered" evidence="5">
    <location>
        <begin position="1"/>
        <end position="59"/>
    </location>
</feature>
<dbReference type="SUPFAM" id="SSF54928">
    <property type="entry name" value="RNA-binding domain, RBD"/>
    <property type="match status" value="4"/>
</dbReference>
<gene>
    <name evidence="7" type="ORF">Dbus_chr3Rg2098</name>
</gene>
<dbReference type="OrthoDB" id="1875751at2759"/>
<evidence type="ECO:0000256" key="5">
    <source>
        <dbReference type="SAM" id="MobiDB-lite"/>
    </source>
</evidence>
<keyword evidence="2 4" id="KW-0694">RNA-binding</keyword>
<evidence type="ECO:0000313" key="7">
    <source>
        <dbReference type="EMBL" id="ALC47348.1"/>
    </source>
</evidence>
<evidence type="ECO:0000256" key="2">
    <source>
        <dbReference type="ARBA" id="ARBA00022884"/>
    </source>
</evidence>
<evidence type="ECO:0000256" key="4">
    <source>
        <dbReference type="PROSITE-ProRule" id="PRU00176"/>
    </source>
</evidence>
<name>A0A0M5J9P1_DROBS</name>
<feature type="domain" description="RRM" evidence="6">
    <location>
        <begin position="400"/>
        <end position="477"/>
    </location>
</feature>
<feature type="compositionally biased region" description="Low complexity" evidence="5">
    <location>
        <begin position="27"/>
        <end position="55"/>
    </location>
</feature>
<feature type="non-terminal residue" evidence="7">
    <location>
        <position position="572"/>
    </location>
</feature>
<organism evidence="7 8">
    <name type="scientific">Drosophila busckii</name>
    <name type="common">Fruit fly</name>
    <dbReference type="NCBI Taxonomy" id="30019"/>
    <lineage>
        <taxon>Eukaryota</taxon>
        <taxon>Metazoa</taxon>
        <taxon>Ecdysozoa</taxon>
        <taxon>Arthropoda</taxon>
        <taxon>Hexapoda</taxon>
        <taxon>Insecta</taxon>
        <taxon>Pterygota</taxon>
        <taxon>Neoptera</taxon>
        <taxon>Endopterygota</taxon>
        <taxon>Diptera</taxon>
        <taxon>Brachycera</taxon>
        <taxon>Muscomorpha</taxon>
        <taxon>Ephydroidea</taxon>
        <taxon>Drosophilidae</taxon>
        <taxon>Drosophila</taxon>
    </lineage>
</organism>
<dbReference type="GO" id="GO:0005654">
    <property type="term" value="C:nucleoplasm"/>
    <property type="evidence" value="ECO:0007669"/>
    <property type="project" value="TreeGrafter"/>
</dbReference>
<evidence type="ECO:0000313" key="8">
    <source>
        <dbReference type="Proteomes" id="UP000494163"/>
    </source>
</evidence>
<feature type="compositionally biased region" description="Gly residues" evidence="5">
    <location>
        <begin position="489"/>
        <end position="505"/>
    </location>
</feature>
<dbReference type="EMBL" id="CP012526">
    <property type="protein sequence ID" value="ALC47348.1"/>
    <property type="molecule type" value="Genomic_DNA"/>
</dbReference>
<dbReference type="PROSITE" id="PS50102">
    <property type="entry name" value="RRM"/>
    <property type="match status" value="4"/>
</dbReference>
<dbReference type="CDD" id="cd12325">
    <property type="entry name" value="RRM1_hnRNPA_hnRNPD_like"/>
    <property type="match status" value="1"/>
</dbReference>
<dbReference type="PANTHER" id="PTHR48033:SF10">
    <property type="entry name" value="RNA-BINDING PROTEIN SQUID"/>
    <property type="match status" value="1"/>
</dbReference>
<dbReference type="SMART" id="SM00360">
    <property type="entry name" value="RRM"/>
    <property type="match status" value="4"/>
</dbReference>
<feature type="domain" description="RRM" evidence="6">
    <location>
        <begin position="141"/>
        <end position="218"/>
    </location>
</feature>
<dbReference type="GO" id="GO:0000785">
    <property type="term" value="C:chromatin"/>
    <property type="evidence" value="ECO:0007669"/>
    <property type="project" value="TreeGrafter"/>
</dbReference>
<feature type="domain" description="RRM" evidence="6">
    <location>
        <begin position="61"/>
        <end position="143"/>
    </location>
</feature>
<dbReference type="Gene3D" id="3.30.70.330">
    <property type="match status" value="4"/>
</dbReference>
<dbReference type="AlphaFoldDB" id="A0A0M5J9P1"/>
<protein>
    <submittedName>
        <fullName evidence="7">Sqd</fullName>
    </submittedName>
</protein>
<keyword evidence="8" id="KW-1185">Reference proteome</keyword>
<dbReference type="GO" id="GO:0010468">
    <property type="term" value="P:regulation of gene expression"/>
    <property type="evidence" value="ECO:0007669"/>
    <property type="project" value="TreeGrafter"/>
</dbReference>
<reference evidence="7 8" key="1">
    <citation type="submission" date="2015-08" db="EMBL/GenBank/DDBJ databases">
        <title>Ancestral chromatin configuration constrains chromatin evolution on differentiating sex chromosomes in Drosophila.</title>
        <authorList>
            <person name="Zhou Q."/>
            <person name="Bachtrog D."/>
        </authorList>
    </citation>
    <scope>NUCLEOTIDE SEQUENCE [LARGE SCALE GENOMIC DNA]</scope>
    <source>
        <tissue evidence="7">Whole larvae</tissue>
    </source>
</reference>
<sequence>MADKQIDSEMNGEDFTKDVTTNDVVESSENGDAAAAAGAANGSSENSGSASGASNQRDDDRKLFVGGLSWETTEKELRDHFGKFGEIESINVKTDPQTGRSRGFAFIVFTNTEAIDQVSAAEEHIINSKKVDPKKAKARHGKIFVGGLTTEISDEEIKTYFSQFGNIVEVEMPFDKQKSHRKGFCFITFDSEQVVTDLLKTPKQKISGKEVDVKRATPKPENQMMAMRGGPRGGMRGGRGGYGRGGYSQQWDGQGSYSGYGGYGNYGSGGFTDYYTGGYYNGYDYGYGKYNKQHNNAHNNYYNNTTSNYGYGGGYDGGFGGNGYGGGPRGGPKEELRDHFGKFGEIESINVKTDPQTGRSRGFAFIVFTNTEAIDQVSAAEEHIINSKKVDPKKAKARHGKIFVGGLTTEISDEEIKTYFSQFGNIVEVEMPFDKQKSHRKGFCFITFDSEQVVTDLLKTPKQKISGKEVDVKRATPKPENQMMAMRGGPRGGMRGGRGGYGRGGYSQQWDGQGSYSGYGGYGNYGSGGFTDYYTGGYYNGYDYGYDYGYGGGYDGGFGGNGYGGGPRGGPK</sequence>
<evidence type="ECO:0000256" key="1">
    <source>
        <dbReference type="ARBA" id="ARBA00004123"/>
    </source>
</evidence>
<dbReference type="GO" id="GO:0003723">
    <property type="term" value="F:RNA binding"/>
    <property type="evidence" value="ECO:0007669"/>
    <property type="project" value="UniProtKB-UniRule"/>
</dbReference>
<dbReference type="STRING" id="30019.A0A0M5J9P1"/>
<dbReference type="FunFam" id="3.30.70.330:FF:000477">
    <property type="entry name" value="Heterogeneous nuclear ribonucleoprotein D"/>
    <property type="match status" value="2"/>
</dbReference>
<evidence type="ECO:0000259" key="6">
    <source>
        <dbReference type="PROSITE" id="PS50102"/>
    </source>
</evidence>
<feature type="region of interest" description="Disordered" evidence="5">
    <location>
        <begin position="475"/>
        <end position="505"/>
    </location>
</feature>
<dbReference type="InterPro" id="IPR012677">
    <property type="entry name" value="Nucleotide-bd_a/b_plait_sf"/>
</dbReference>
<dbReference type="InterPro" id="IPR000504">
    <property type="entry name" value="RRM_dom"/>
</dbReference>
<proteinExistence type="predicted"/>
<accession>A0A0M5J9P1</accession>
<dbReference type="OMA" id="MDAMTGR"/>
<keyword evidence="3" id="KW-0539">Nucleus</keyword>
<dbReference type="SMR" id="A0A0M5J9P1"/>
<dbReference type="Proteomes" id="UP000494163">
    <property type="component" value="Chromosome 3R"/>
</dbReference>
<feature type="region of interest" description="Disordered" evidence="5">
    <location>
        <begin position="216"/>
        <end position="247"/>
    </location>
</feature>
<evidence type="ECO:0000256" key="3">
    <source>
        <dbReference type="ARBA" id="ARBA00023242"/>
    </source>
</evidence>
<dbReference type="PANTHER" id="PTHR48033">
    <property type="entry name" value="RNA-BINDING (RRM/RBD/RNP MOTIFS) FAMILY PROTEIN"/>
    <property type="match status" value="1"/>
</dbReference>
<dbReference type="Pfam" id="PF00076">
    <property type="entry name" value="RRM_1"/>
    <property type="match status" value="4"/>
</dbReference>
<comment type="subcellular location">
    <subcellularLocation>
        <location evidence="1">Nucleus</location>
    </subcellularLocation>
</comment>
<feature type="domain" description="RRM" evidence="6">
    <location>
        <begin position="333"/>
        <end position="402"/>
    </location>
</feature>
<dbReference type="InterPro" id="IPR035979">
    <property type="entry name" value="RBD_domain_sf"/>
</dbReference>
<feature type="compositionally biased region" description="Gly residues" evidence="5">
    <location>
        <begin position="230"/>
        <end position="246"/>
    </location>
</feature>